<dbReference type="AlphaFoldDB" id="A0A250WV91"/>
<organism evidence="2 3">
    <name type="scientific">Chlamydomonas eustigma</name>
    <dbReference type="NCBI Taxonomy" id="1157962"/>
    <lineage>
        <taxon>Eukaryota</taxon>
        <taxon>Viridiplantae</taxon>
        <taxon>Chlorophyta</taxon>
        <taxon>core chlorophytes</taxon>
        <taxon>Chlorophyceae</taxon>
        <taxon>CS clade</taxon>
        <taxon>Chlamydomonadales</taxon>
        <taxon>Chlamydomonadaceae</taxon>
        <taxon>Chlamydomonas</taxon>
    </lineage>
</organism>
<feature type="region of interest" description="Disordered" evidence="1">
    <location>
        <begin position="13"/>
        <end position="34"/>
    </location>
</feature>
<evidence type="ECO:0000313" key="3">
    <source>
        <dbReference type="Proteomes" id="UP000232323"/>
    </source>
</evidence>
<reference evidence="2 3" key="1">
    <citation type="submission" date="2017-08" db="EMBL/GenBank/DDBJ databases">
        <title>Acidophilic green algal genome provides insights into adaptation to an acidic environment.</title>
        <authorList>
            <person name="Hirooka S."/>
            <person name="Hirose Y."/>
            <person name="Kanesaki Y."/>
            <person name="Higuchi S."/>
            <person name="Fujiwara T."/>
            <person name="Onuma R."/>
            <person name="Era A."/>
            <person name="Ohbayashi R."/>
            <person name="Uzuka A."/>
            <person name="Nozaki H."/>
            <person name="Yoshikawa H."/>
            <person name="Miyagishima S.Y."/>
        </authorList>
    </citation>
    <scope>NUCLEOTIDE SEQUENCE [LARGE SCALE GENOMIC DNA]</scope>
    <source>
        <strain evidence="2 3">NIES-2499</strain>
    </source>
</reference>
<gene>
    <name evidence="2" type="ORF">CEUSTIGMA_g2124.t1</name>
</gene>
<dbReference type="EMBL" id="BEGY01000008">
    <property type="protein sequence ID" value="GAX74676.1"/>
    <property type="molecule type" value="Genomic_DNA"/>
</dbReference>
<name>A0A250WV91_9CHLO</name>
<evidence type="ECO:0000313" key="2">
    <source>
        <dbReference type="EMBL" id="GAX74676.1"/>
    </source>
</evidence>
<comment type="caution">
    <text evidence="2">The sequence shown here is derived from an EMBL/GenBank/DDBJ whole genome shotgun (WGS) entry which is preliminary data.</text>
</comment>
<keyword evidence="3" id="KW-1185">Reference proteome</keyword>
<protein>
    <submittedName>
        <fullName evidence="2">Uncharacterized protein</fullName>
    </submittedName>
</protein>
<sequence>MTFCYMQPFIMEEQDQEEEEAIADEDEGEEARGSALKFPEPASLIEGAEAVGTVAVAVEEDVVNPDAYTVKSAPTEEDMKEAIRDIIADEPLACSPHVLLPSLLGDEVVEAAGSATAKGEEIVELRAEATIANVHAGVHEVNYAAELVETVADTAATAVVETDADSGGSEKLQ</sequence>
<proteinExistence type="predicted"/>
<feature type="compositionally biased region" description="Acidic residues" evidence="1">
    <location>
        <begin position="13"/>
        <end position="29"/>
    </location>
</feature>
<accession>A0A250WV91</accession>
<evidence type="ECO:0000256" key="1">
    <source>
        <dbReference type="SAM" id="MobiDB-lite"/>
    </source>
</evidence>
<dbReference type="Proteomes" id="UP000232323">
    <property type="component" value="Unassembled WGS sequence"/>
</dbReference>